<dbReference type="Gene3D" id="3.30.70.1070">
    <property type="entry name" value="Sporulation related repeat"/>
    <property type="match status" value="1"/>
</dbReference>
<dbReference type="GO" id="GO:0009002">
    <property type="term" value="F:serine-type D-Ala-D-Ala carboxypeptidase activity"/>
    <property type="evidence" value="ECO:0007669"/>
    <property type="project" value="InterPro"/>
</dbReference>
<feature type="binding site" evidence="8">
    <location>
        <position position="237"/>
    </location>
    <ligand>
        <name>substrate</name>
    </ligand>
</feature>
<evidence type="ECO:0000256" key="1">
    <source>
        <dbReference type="ARBA" id="ARBA00007164"/>
    </source>
</evidence>
<dbReference type="GO" id="GO:0008360">
    <property type="term" value="P:regulation of cell shape"/>
    <property type="evidence" value="ECO:0007669"/>
    <property type="project" value="UniProtKB-KW"/>
</dbReference>
<dbReference type="GO" id="GO:0009252">
    <property type="term" value="P:peptidoglycan biosynthetic process"/>
    <property type="evidence" value="ECO:0007669"/>
    <property type="project" value="UniProtKB-KW"/>
</dbReference>
<dbReference type="Gene3D" id="3.40.710.10">
    <property type="entry name" value="DD-peptidase/beta-lactamase superfamily"/>
    <property type="match status" value="1"/>
</dbReference>
<keyword evidence="5" id="KW-0573">Peptidoglycan synthesis</keyword>
<dbReference type="InterPro" id="IPR036680">
    <property type="entry name" value="SPOR-like_sf"/>
</dbReference>
<accession>A0AA43ZE30</accession>
<dbReference type="Pfam" id="PF00768">
    <property type="entry name" value="Peptidase_S11"/>
    <property type="match status" value="1"/>
</dbReference>
<protein>
    <submittedName>
        <fullName evidence="12">D-alanyl-D-alanine carboxypeptidase</fullName>
    </submittedName>
</protein>
<keyword evidence="12" id="KW-0645">Protease</keyword>
<dbReference type="InterPro" id="IPR012338">
    <property type="entry name" value="Beta-lactam/transpept-like"/>
</dbReference>
<dbReference type="PRINTS" id="PR00725">
    <property type="entry name" value="DADACBPTASE1"/>
</dbReference>
<evidence type="ECO:0000256" key="7">
    <source>
        <dbReference type="PIRSR" id="PIRSR618044-1"/>
    </source>
</evidence>
<sequence length="489" mass="51382">MKRSVVSMPTLNGSTERQPTPFFKAASRMIVASVVAVCVFAAPALAANYAGIVVDAKTGKVLYSEDADSLRYPASLTKMMTLYLTFEALEAGKVRKDTPVPFSKKASAEPPSKLGVRAGQTITVEQAIQALVTRSANDAATALGELLGGSEDRFARIMTSKARALGMTRTTYGNANGLPNDRQMTTARDQARLGMALRQHFPQYYSYFSTRSFRFGKQVIGNHNRLLGNVRGVDGIKTGYTRAAGFNLVTSAQADGRSIVGVVLGGKSGGARDAQMRALVAKYMPAASRSGSGNLVAETQDAPTLSETEQRPVSTAAVTGGSFNLPNSGPLPGARYSEETTRSVEVAYAAEPKVSANPVLAAKPNTLEAQSQKLASLGTNATIDRQVTNSVAKKVSEPVTEDEVVAPSSGWIIQIGATPDKGQAMTLLGNAKEKGGKALSAAKPFTVAVSSGSSQLYRARFGGFSSQDKAINACSALKKKGFACWAAAQ</sequence>
<evidence type="ECO:0000256" key="2">
    <source>
        <dbReference type="ARBA" id="ARBA00022729"/>
    </source>
</evidence>
<evidence type="ECO:0000256" key="9">
    <source>
        <dbReference type="RuleBase" id="RU004016"/>
    </source>
</evidence>
<dbReference type="InterPro" id="IPR001967">
    <property type="entry name" value="Peptidase_S11_N"/>
</dbReference>
<dbReference type="GO" id="GO:0042834">
    <property type="term" value="F:peptidoglycan binding"/>
    <property type="evidence" value="ECO:0007669"/>
    <property type="project" value="InterPro"/>
</dbReference>
<evidence type="ECO:0000256" key="6">
    <source>
        <dbReference type="ARBA" id="ARBA00023316"/>
    </source>
</evidence>
<feature type="active site" description="Proton acceptor" evidence="7">
    <location>
        <position position="78"/>
    </location>
</feature>
<dbReference type="PROSITE" id="PS51724">
    <property type="entry name" value="SPOR"/>
    <property type="match status" value="1"/>
</dbReference>
<evidence type="ECO:0000313" key="12">
    <source>
        <dbReference type="EMBL" id="NHT75278.1"/>
    </source>
</evidence>
<dbReference type="GO" id="GO:0006508">
    <property type="term" value="P:proteolysis"/>
    <property type="evidence" value="ECO:0007669"/>
    <property type="project" value="InterPro"/>
</dbReference>
<evidence type="ECO:0000256" key="3">
    <source>
        <dbReference type="ARBA" id="ARBA00022801"/>
    </source>
</evidence>
<comment type="similarity">
    <text evidence="1 9">Belongs to the peptidase S11 family.</text>
</comment>
<organism evidence="12 13">
    <name type="scientific">Ferranicluibacter rubi</name>
    <dbReference type="NCBI Taxonomy" id="2715133"/>
    <lineage>
        <taxon>Bacteria</taxon>
        <taxon>Pseudomonadati</taxon>
        <taxon>Pseudomonadota</taxon>
        <taxon>Alphaproteobacteria</taxon>
        <taxon>Hyphomicrobiales</taxon>
        <taxon>Rhizobiaceae</taxon>
        <taxon>Ferranicluibacter</taxon>
    </lineage>
</organism>
<keyword evidence="4" id="KW-0133">Cell shape</keyword>
<keyword evidence="3" id="KW-0378">Hydrolase</keyword>
<feature type="active site" evidence="7">
    <location>
        <position position="135"/>
    </location>
</feature>
<proteinExistence type="inferred from homology"/>
<dbReference type="Pfam" id="PF05036">
    <property type="entry name" value="SPOR"/>
    <property type="match status" value="1"/>
</dbReference>
<dbReference type="AlphaFoldDB" id="A0AA43ZE30"/>
<dbReference type="SUPFAM" id="SSF110997">
    <property type="entry name" value="Sporulation related repeat"/>
    <property type="match status" value="1"/>
</dbReference>
<feature type="active site" description="Acyl-ester intermediate" evidence="7">
    <location>
        <position position="75"/>
    </location>
</feature>
<dbReference type="InterPro" id="IPR018044">
    <property type="entry name" value="Peptidase_S11"/>
</dbReference>
<feature type="domain" description="SPOR" evidence="11">
    <location>
        <begin position="405"/>
        <end position="489"/>
    </location>
</feature>
<keyword evidence="12" id="KW-0121">Carboxypeptidase</keyword>
<keyword evidence="13" id="KW-1185">Reference proteome</keyword>
<dbReference type="SUPFAM" id="SSF56601">
    <property type="entry name" value="beta-lactamase/transpeptidase-like"/>
    <property type="match status" value="1"/>
</dbReference>
<gene>
    <name evidence="12" type="ORF">G8E10_05870</name>
</gene>
<comment type="caution">
    <text evidence="12">The sequence shown here is derived from an EMBL/GenBank/DDBJ whole genome shotgun (WGS) entry which is preliminary data.</text>
</comment>
<dbReference type="Proteomes" id="UP001155840">
    <property type="component" value="Unassembled WGS sequence"/>
</dbReference>
<dbReference type="PANTHER" id="PTHR21581">
    <property type="entry name" value="D-ALANYL-D-ALANINE CARBOXYPEPTIDASE"/>
    <property type="match status" value="1"/>
</dbReference>
<evidence type="ECO:0000313" key="13">
    <source>
        <dbReference type="Proteomes" id="UP001155840"/>
    </source>
</evidence>
<feature type="region of interest" description="Disordered" evidence="10">
    <location>
        <begin position="289"/>
        <end position="336"/>
    </location>
</feature>
<keyword evidence="6" id="KW-0961">Cell wall biogenesis/degradation</keyword>
<feature type="compositionally biased region" description="Polar residues" evidence="10">
    <location>
        <begin position="301"/>
        <end position="327"/>
    </location>
</feature>
<name>A0AA43ZE30_9HYPH</name>
<evidence type="ECO:0000259" key="11">
    <source>
        <dbReference type="PROSITE" id="PS51724"/>
    </source>
</evidence>
<dbReference type="InterPro" id="IPR007730">
    <property type="entry name" value="SPOR-like_dom"/>
</dbReference>
<keyword evidence="2" id="KW-0732">Signal</keyword>
<dbReference type="EMBL" id="JAANCM010000002">
    <property type="protein sequence ID" value="NHT75278.1"/>
    <property type="molecule type" value="Genomic_DNA"/>
</dbReference>
<evidence type="ECO:0000256" key="10">
    <source>
        <dbReference type="SAM" id="MobiDB-lite"/>
    </source>
</evidence>
<evidence type="ECO:0000256" key="4">
    <source>
        <dbReference type="ARBA" id="ARBA00022960"/>
    </source>
</evidence>
<evidence type="ECO:0000256" key="5">
    <source>
        <dbReference type="ARBA" id="ARBA00022984"/>
    </source>
</evidence>
<evidence type="ECO:0000256" key="8">
    <source>
        <dbReference type="PIRSR" id="PIRSR618044-2"/>
    </source>
</evidence>
<dbReference type="PANTHER" id="PTHR21581:SF6">
    <property type="entry name" value="TRAFFICKING PROTEIN PARTICLE COMPLEX SUBUNIT 12"/>
    <property type="match status" value="1"/>
</dbReference>
<reference evidence="12" key="1">
    <citation type="submission" date="2020-03" db="EMBL/GenBank/DDBJ databases">
        <title>Ferranicluibacter endophyticum gen. nov., sp. nov., a new genus isolated from Rubus ulmifolius Schott. stem.</title>
        <authorList>
            <person name="Roca-Couso R."/>
            <person name="Flores-Felix J.D."/>
            <person name="Igual J.M."/>
            <person name="Rivas R."/>
        </authorList>
    </citation>
    <scope>NUCLEOTIDE SEQUENCE</scope>
    <source>
        <strain evidence="12">CRRU44</strain>
    </source>
</reference>
<dbReference type="GO" id="GO:0071555">
    <property type="term" value="P:cell wall organization"/>
    <property type="evidence" value="ECO:0007669"/>
    <property type="project" value="UniProtKB-KW"/>
</dbReference>